<reference evidence="20 21" key="1">
    <citation type="submission" date="2016-01" db="EMBL/GenBank/DDBJ databases">
        <title>Genome sequence of the yeast Holleya sinecauda.</title>
        <authorList>
            <person name="Dietrich F.S."/>
        </authorList>
    </citation>
    <scope>NUCLEOTIDE SEQUENCE [LARGE SCALE GENOMIC DNA]</scope>
    <source>
        <strain evidence="20 21">ATCC 58844</strain>
    </source>
</reference>
<feature type="transmembrane region" description="Helical" evidence="17">
    <location>
        <begin position="644"/>
        <end position="663"/>
    </location>
</feature>
<dbReference type="GO" id="GO:0016485">
    <property type="term" value="P:protein processing"/>
    <property type="evidence" value="ECO:0007669"/>
    <property type="project" value="TreeGrafter"/>
</dbReference>
<evidence type="ECO:0000313" key="20">
    <source>
        <dbReference type="EMBL" id="AMD19453.1"/>
    </source>
</evidence>
<dbReference type="GO" id="GO:0005802">
    <property type="term" value="C:trans-Golgi network"/>
    <property type="evidence" value="ECO:0007669"/>
    <property type="project" value="TreeGrafter"/>
</dbReference>
<keyword evidence="6 15" id="KW-0378">Hydrolase</keyword>
<dbReference type="Proteomes" id="UP000243052">
    <property type="component" value="Chromosome ii"/>
</dbReference>
<evidence type="ECO:0000256" key="6">
    <source>
        <dbReference type="ARBA" id="ARBA00022801"/>
    </source>
</evidence>
<evidence type="ECO:0000256" key="15">
    <source>
        <dbReference type="PROSITE-ProRule" id="PRU01240"/>
    </source>
</evidence>
<evidence type="ECO:0000256" key="14">
    <source>
        <dbReference type="PIRSR" id="PIRSR615500-1"/>
    </source>
</evidence>
<evidence type="ECO:0000256" key="17">
    <source>
        <dbReference type="SAM" id="Phobius"/>
    </source>
</evidence>
<dbReference type="InterPro" id="IPR000209">
    <property type="entry name" value="Peptidase_S8/S53_dom"/>
</dbReference>
<evidence type="ECO:0000256" key="4">
    <source>
        <dbReference type="ARBA" id="ARBA00022692"/>
    </source>
</evidence>
<evidence type="ECO:0000256" key="11">
    <source>
        <dbReference type="ARBA" id="ARBA00023145"/>
    </source>
</evidence>
<feature type="domain" description="P/Homo B" evidence="19">
    <location>
        <begin position="452"/>
        <end position="586"/>
    </location>
</feature>
<dbReference type="Pfam" id="PF01483">
    <property type="entry name" value="P_proprotein"/>
    <property type="match status" value="1"/>
</dbReference>
<dbReference type="Gene3D" id="3.40.50.200">
    <property type="entry name" value="Peptidase S8/S53 domain"/>
    <property type="match status" value="1"/>
</dbReference>
<keyword evidence="5 18" id="KW-0732">Signal</keyword>
<dbReference type="InterPro" id="IPR015500">
    <property type="entry name" value="Peptidase_S8_subtilisin-rel"/>
</dbReference>
<keyword evidence="12" id="KW-1015">Disulfide bond</keyword>
<dbReference type="InterPro" id="IPR002884">
    <property type="entry name" value="P_dom"/>
</dbReference>
<dbReference type="GO" id="GO:0000139">
    <property type="term" value="C:Golgi membrane"/>
    <property type="evidence" value="ECO:0007669"/>
    <property type="project" value="TreeGrafter"/>
</dbReference>
<dbReference type="InterPro" id="IPR036852">
    <property type="entry name" value="Peptidase_S8/S53_dom_sf"/>
</dbReference>
<dbReference type="GeneID" id="28721755"/>
<evidence type="ECO:0000256" key="9">
    <source>
        <dbReference type="ARBA" id="ARBA00022989"/>
    </source>
</evidence>
<dbReference type="Gene3D" id="2.60.120.260">
    <property type="entry name" value="Galactose-binding domain-like"/>
    <property type="match status" value="1"/>
</dbReference>
<protein>
    <submittedName>
        <fullName evidence="20">HBR552Cp</fullName>
    </submittedName>
</protein>
<feature type="active site" description="Charge relay system" evidence="14 15">
    <location>
        <position position="376"/>
    </location>
</feature>
<dbReference type="PANTHER" id="PTHR42884:SF14">
    <property type="entry name" value="NEUROENDOCRINE CONVERTASE 1"/>
    <property type="match status" value="1"/>
</dbReference>
<feature type="chain" id="PRO_5007141027" evidence="18">
    <location>
        <begin position="20"/>
        <end position="767"/>
    </location>
</feature>
<proteinExistence type="inferred from homology"/>
<dbReference type="SUPFAM" id="SSF52743">
    <property type="entry name" value="Subtilisin-like"/>
    <property type="match status" value="1"/>
</dbReference>
<keyword evidence="7 15" id="KW-0720">Serine protease</keyword>
<comment type="similarity">
    <text evidence="2">Belongs to the peptidase S8 family. Furin subfamily.</text>
</comment>
<sequence length="767" mass="84583">MKAVGVFFVGLSILQYAYGQIVPAKDYVKRKYFAVESRNNVSAILMEHPNWTFEHNARGLDNHYVFSVGLGDANKRSNVQDELDESVLSYHDLIPERLYKRMPVPGQVDASVEAFRVDIKQKLSIEDPTFNRQWHLMNTLYPGFDLNVTGLWLNNITGKGVVVAVVDDGLDFEGDDLKDNFCAEGSWDFNDNTALPKPQLRDDTHGTRCAAEVAAARNNVCGVGVAYNSKVSGIRILSDDVTVEQEAASLVYGLGVNDIYSCSWGPVDNGAEMQGPSPMVQKALIKGVSEGRDKKGALYVFASGNGGMNGDNCNYDGFTNSIYSITVSAIDHMGAHPPYAESCSAVLVVAYSSGNGEFIHSTGVHNTCSDTHSGTSAAAPLAAGVYALVLEANPNLTWRDVQYLTILSSLEVDEKDSGWQDGALGKRYSHKYGYGRMDAYRIVEAAKTWENVNPQSWFYCPTVKVKKNTKSTENSLESSFTVTEQDLIDANFKRVEHVTVTVNINADVRGHTTVDLISPGGTVSNLGVVRRRDMHSEGFKDWTFMSVAHWGESGKGEWKLVVKTASNANLVELIDWRLKLFGESIDASKAVPFEFGNDDESHITHQRPSPSHSSSSSESSSESPSGSSLSGANMLPTTGHAKTYYFTIFMIGAMVLIFYFIFFSKTRRVRRSRAETFEFDIIDTDSEYDSSVDQSMDNTARILTDNDFNDFTFALSDEEQQANAENPFLSEEDPESKHHAKSSDPLLKDTVEAIEDPVSTTDSNTRQ</sequence>
<keyword evidence="10 17" id="KW-0472">Membrane</keyword>
<evidence type="ECO:0000256" key="16">
    <source>
        <dbReference type="SAM" id="MobiDB-lite"/>
    </source>
</evidence>
<dbReference type="CDD" id="cd04059">
    <property type="entry name" value="Peptidases_S8_Protein_convertases_Kexins_Furin-like"/>
    <property type="match status" value="1"/>
</dbReference>
<dbReference type="Pfam" id="PF00082">
    <property type="entry name" value="Peptidase_S8"/>
    <property type="match status" value="1"/>
</dbReference>
<evidence type="ECO:0000313" key="21">
    <source>
        <dbReference type="Proteomes" id="UP000243052"/>
    </source>
</evidence>
<dbReference type="GO" id="GO:0007323">
    <property type="term" value="P:peptide pheromone maturation"/>
    <property type="evidence" value="ECO:0007669"/>
    <property type="project" value="UniProtKB-ARBA"/>
</dbReference>
<keyword evidence="9 17" id="KW-1133">Transmembrane helix</keyword>
<feature type="signal peptide" evidence="18">
    <location>
        <begin position="1"/>
        <end position="19"/>
    </location>
</feature>
<dbReference type="PROSITE" id="PS00138">
    <property type="entry name" value="SUBTILASE_SER"/>
    <property type="match status" value="1"/>
</dbReference>
<dbReference type="PRINTS" id="PR00723">
    <property type="entry name" value="SUBTILISIN"/>
</dbReference>
<dbReference type="PROSITE" id="PS51892">
    <property type="entry name" value="SUBTILASE"/>
    <property type="match status" value="1"/>
</dbReference>
<evidence type="ECO:0000256" key="13">
    <source>
        <dbReference type="ARBA" id="ARBA00023180"/>
    </source>
</evidence>
<keyword evidence="8" id="KW-0106">Calcium</keyword>
<dbReference type="InterPro" id="IPR023828">
    <property type="entry name" value="Peptidase_S8_Ser-AS"/>
</dbReference>
<evidence type="ECO:0000256" key="1">
    <source>
        <dbReference type="ARBA" id="ARBA00004370"/>
    </source>
</evidence>
<evidence type="ECO:0000256" key="12">
    <source>
        <dbReference type="ARBA" id="ARBA00023157"/>
    </source>
</evidence>
<dbReference type="InterPro" id="IPR034182">
    <property type="entry name" value="Kexin/furin"/>
</dbReference>
<evidence type="ECO:0000256" key="18">
    <source>
        <dbReference type="SAM" id="SignalP"/>
    </source>
</evidence>
<dbReference type="PROSITE" id="PS51829">
    <property type="entry name" value="P_HOMO_B"/>
    <property type="match status" value="1"/>
</dbReference>
<dbReference type="SUPFAM" id="SSF49785">
    <property type="entry name" value="Galactose-binding domain-like"/>
    <property type="match status" value="1"/>
</dbReference>
<organism evidence="20 21">
    <name type="scientific">Eremothecium sinecaudum</name>
    <dbReference type="NCBI Taxonomy" id="45286"/>
    <lineage>
        <taxon>Eukaryota</taxon>
        <taxon>Fungi</taxon>
        <taxon>Dikarya</taxon>
        <taxon>Ascomycota</taxon>
        <taxon>Saccharomycotina</taxon>
        <taxon>Saccharomycetes</taxon>
        <taxon>Saccharomycetales</taxon>
        <taxon>Saccharomycetaceae</taxon>
        <taxon>Eremothecium</taxon>
    </lineage>
</organism>
<evidence type="ECO:0000256" key="2">
    <source>
        <dbReference type="ARBA" id="ARBA00005325"/>
    </source>
</evidence>
<dbReference type="RefSeq" id="XP_017986449.1">
    <property type="nucleotide sequence ID" value="XM_018130960.1"/>
</dbReference>
<keyword evidence="4 17" id="KW-0812">Transmembrane</keyword>
<evidence type="ECO:0000256" key="3">
    <source>
        <dbReference type="ARBA" id="ARBA00022670"/>
    </source>
</evidence>
<dbReference type="GO" id="GO:0004252">
    <property type="term" value="F:serine-type endopeptidase activity"/>
    <property type="evidence" value="ECO:0007669"/>
    <property type="project" value="UniProtKB-UniRule"/>
</dbReference>
<dbReference type="OrthoDB" id="300641at2759"/>
<keyword evidence="3 15" id="KW-0645">Protease</keyword>
<dbReference type="STRING" id="45286.A0A109UXQ3"/>
<name>A0A109UXQ3_9SACH</name>
<feature type="compositionally biased region" description="Polar residues" evidence="16">
    <location>
        <begin position="758"/>
        <end position="767"/>
    </location>
</feature>
<dbReference type="EMBL" id="CP014242">
    <property type="protein sequence ID" value="AMD19453.1"/>
    <property type="molecule type" value="Genomic_DNA"/>
</dbReference>
<feature type="region of interest" description="Disordered" evidence="16">
    <location>
        <begin position="721"/>
        <end position="767"/>
    </location>
</feature>
<feature type="compositionally biased region" description="Low complexity" evidence="16">
    <location>
        <begin position="609"/>
        <end position="631"/>
    </location>
</feature>
<dbReference type="PANTHER" id="PTHR42884">
    <property type="entry name" value="PROPROTEIN CONVERTASE SUBTILISIN/KEXIN-RELATED"/>
    <property type="match status" value="1"/>
</dbReference>
<comment type="subcellular location">
    <subcellularLocation>
        <location evidence="1">Membrane</location>
    </subcellularLocation>
</comment>
<keyword evidence="11" id="KW-0865">Zymogen</keyword>
<evidence type="ECO:0000256" key="7">
    <source>
        <dbReference type="ARBA" id="ARBA00022825"/>
    </source>
</evidence>
<feature type="active site" description="Charge relay system" evidence="14 15">
    <location>
        <position position="205"/>
    </location>
</feature>
<dbReference type="AlphaFoldDB" id="A0A109UXQ3"/>
<evidence type="ECO:0000256" key="8">
    <source>
        <dbReference type="ARBA" id="ARBA00022837"/>
    </source>
</evidence>
<gene>
    <name evidence="20" type="ORF">AW171_hschr21284</name>
</gene>
<evidence type="ECO:0000256" key="5">
    <source>
        <dbReference type="ARBA" id="ARBA00022729"/>
    </source>
</evidence>
<accession>A0A109UXQ3</accession>
<keyword evidence="13" id="KW-0325">Glycoprotein</keyword>
<evidence type="ECO:0000256" key="10">
    <source>
        <dbReference type="ARBA" id="ARBA00023136"/>
    </source>
</evidence>
<dbReference type="FunFam" id="3.40.50.200:FF:000005">
    <property type="entry name" value="Proprotein convertase subtilisin/kexin type 7"/>
    <property type="match status" value="1"/>
</dbReference>
<dbReference type="InterPro" id="IPR008979">
    <property type="entry name" value="Galactose-bd-like_sf"/>
</dbReference>
<keyword evidence="21" id="KW-1185">Reference proteome</keyword>
<feature type="active site" description="Charge relay system" evidence="14 15">
    <location>
        <position position="167"/>
    </location>
</feature>
<dbReference type="FunFam" id="2.60.120.260:FF:000026">
    <property type="entry name" value="proprotein convertase subtilisin/kexin type 7"/>
    <property type="match status" value="1"/>
</dbReference>
<evidence type="ECO:0000259" key="19">
    <source>
        <dbReference type="PROSITE" id="PS51829"/>
    </source>
</evidence>
<feature type="region of interest" description="Disordered" evidence="16">
    <location>
        <begin position="598"/>
        <end position="633"/>
    </location>
</feature>